<dbReference type="InterPro" id="IPR053472">
    <property type="entry name" value="DAC_CdaS-like"/>
</dbReference>
<keyword evidence="6" id="KW-0472">Membrane</keyword>
<dbReference type="Gene3D" id="1.10.287.770">
    <property type="entry name" value="YojJ-like"/>
    <property type="match status" value="1"/>
</dbReference>
<dbReference type="RefSeq" id="WP_209407346.1">
    <property type="nucleotide sequence ID" value="NZ_JAGIYQ010000017.1"/>
</dbReference>
<comment type="caution">
    <text evidence="8">The sequence shown here is derived from an EMBL/GenBank/DDBJ whole genome shotgun (WGS) entry which is preliminary data.</text>
</comment>
<dbReference type="InterPro" id="IPR003390">
    <property type="entry name" value="DNA_integrity_scan_DisA_N"/>
</dbReference>
<dbReference type="Pfam" id="PF10372">
    <property type="entry name" value="CdaS_N"/>
    <property type="match status" value="1"/>
</dbReference>
<evidence type="ECO:0000259" key="7">
    <source>
        <dbReference type="PROSITE" id="PS51794"/>
    </source>
</evidence>
<keyword evidence="9" id="KW-1185">Reference proteome</keyword>
<evidence type="ECO:0000313" key="8">
    <source>
        <dbReference type="EMBL" id="MBP0727008.1"/>
    </source>
</evidence>
<evidence type="ECO:0000313" key="9">
    <source>
        <dbReference type="Proteomes" id="UP000682134"/>
    </source>
</evidence>
<dbReference type="EC" id="2.7.7.85" evidence="6"/>
<dbReference type="GO" id="GO:0004016">
    <property type="term" value="F:adenylate cyclase activity"/>
    <property type="evidence" value="ECO:0007669"/>
    <property type="project" value="UniProtKB-UniRule"/>
</dbReference>
<protein>
    <recommendedName>
        <fullName evidence="6">Diadenylate cyclase</fullName>
        <shortName evidence="6">DAC</shortName>
        <ecNumber evidence="6">2.7.7.85</ecNumber>
    </recommendedName>
    <alternativeName>
        <fullName evidence="6">Cyclic-di-AMP synthase</fullName>
        <shortName evidence="6">c-di-AMP synthase</shortName>
    </alternativeName>
</protein>
<evidence type="ECO:0000256" key="1">
    <source>
        <dbReference type="ARBA" id="ARBA00000877"/>
    </source>
</evidence>
<dbReference type="PANTHER" id="PTHR34185:SF2">
    <property type="entry name" value="CYCLIC DI-AMP SYNTHASE CDAS"/>
    <property type="match status" value="1"/>
</dbReference>
<gene>
    <name evidence="8" type="primary">cdaS</name>
    <name evidence="6" type="synonym">dacB</name>
    <name evidence="8" type="ORF">J5Y03_17760</name>
</gene>
<evidence type="ECO:0000256" key="3">
    <source>
        <dbReference type="ARBA" id="ARBA00022695"/>
    </source>
</evidence>
<name>A0A940SM54_9BACI</name>
<dbReference type="InterPro" id="IPR036888">
    <property type="entry name" value="DNA_integrity_DisA_N_sf"/>
</dbReference>
<comment type="subunit">
    <text evidence="6">Probably oligomerizes.</text>
</comment>
<dbReference type="AlphaFoldDB" id="A0A940SM54"/>
<dbReference type="InterPro" id="IPR050338">
    <property type="entry name" value="DisA"/>
</dbReference>
<dbReference type="PANTHER" id="PTHR34185">
    <property type="entry name" value="DIADENYLATE CYCLASE"/>
    <property type="match status" value="1"/>
</dbReference>
<evidence type="ECO:0000256" key="5">
    <source>
        <dbReference type="ARBA" id="ARBA00022840"/>
    </source>
</evidence>
<dbReference type="Proteomes" id="UP000682134">
    <property type="component" value="Unassembled WGS sequence"/>
</dbReference>
<dbReference type="InterPro" id="IPR034693">
    <property type="entry name" value="CdaS"/>
</dbReference>
<dbReference type="InterPro" id="IPR019457">
    <property type="entry name" value="CdaS_N"/>
</dbReference>
<dbReference type="NCBIfam" id="NF038328">
    <property type="entry name" value="c-di-AMP_CdaS"/>
    <property type="match status" value="1"/>
</dbReference>
<keyword evidence="2 6" id="KW-0808">Transferase</keyword>
<dbReference type="GO" id="GO:0106408">
    <property type="term" value="F:diadenylate cyclase activity"/>
    <property type="evidence" value="ECO:0007669"/>
    <property type="project" value="UniProtKB-EC"/>
</dbReference>
<comment type="catalytic activity">
    <reaction evidence="1 6">
        <text>2 ATP = 3',3'-c-di-AMP + 2 diphosphate</text>
        <dbReference type="Rhea" id="RHEA:35655"/>
        <dbReference type="ChEBI" id="CHEBI:30616"/>
        <dbReference type="ChEBI" id="CHEBI:33019"/>
        <dbReference type="ChEBI" id="CHEBI:71500"/>
        <dbReference type="EC" id="2.7.7.85"/>
    </reaction>
</comment>
<dbReference type="SUPFAM" id="SSF143597">
    <property type="entry name" value="YojJ-like"/>
    <property type="match status" value="1"/>
</dbReference>
<keyword evidence="4 6" id="KW-0547">Nucleotide-binding</keyword>
<comment type="function">
    <text evidence="6">Catalyzes the condensation of 2 ATP molecules into cyclic di-AMP (c-di-AMP), a second messenger used to regulate differing processes in different bacteria.</text>
</comment>
<feature type="domain" description="DAC" evidence="7">
    <location>
        <begin position="45"/>
        <end position="204"/>
    </location>
</feature>
<dbReference type="EMBL" id="JAGIYQ010000017">
    <property type="protein sequence ID" value="MBP0727008.1"/>
    <property type="molecule type" value="Genomic_DNA"/>
</dbReference>
<dbReference type="Gene3D" id="3.40.1700.10">
    <property type="entry name" value="DNA integrity scanning protein, DisA, N-terminal domain"/>
    <property type="match status" value="1"/>
</dbReference>
<comment type="similarity">
    <text evidence="6">Belongs to the adenylate cyclase family. DacB/CdaS subfamily.</text>
</comment>
<dbReference type="GO" id="GO:0005524">
    <property type="term" value="F:ATP binding"/>
    <property type="evidence" value="ECO:0007669"/>
    <property type="project" value="UniProtKB-UniRule"/>
</dbReference>
<accession>A0A940SM54</accession>
<keyword evidence="6" id="KW-1003">Cell membrane</keyword>
<keyword evidence="6" id="KW-1133">Transmembrane helix</keyword>
<dbReference type="HAMAP" id="MF_00838">
    <property type="entry name" value="DacB"/>
    <property type="match status" value="1"/>
</dbReference>
<evidence type="ECO:0000256" key="2">
    <source>
        <dbReference type="ARBA" id="ARBA00022679"/>
    </source>
</evidence>
<keyword evidence="5 6" id="KW-0067">ATP-binding</keyword>
<organism evidence="8 9">
    <name type="scientific">Gottfriedia endophytica</name>
    <dbReference type="NCBI Taxonomy" id="2820819"/>
    <lineage>
        <taxon>Bacteria</taxon>
        <taxon>Bacillati</taxon>
        <taxon>Bacillota</taxon>
        <taxon>Bacilli</taxon>
        <taxon>Bacillales</taxon>
        <taxon>Bacillaceae</taxon>
        <taxon>Gottfriedia</taxon>
    </lineage>
</organism>
<keyword evidence="6" id="KW-0812">Transmembrane</keyword>
<proteinExistence type="inferred from homology"/>
<sequence length="207" mass="22734">MDSLELELSGTLKEGLKKKLHKITTNIHQIMDKIEHKGCGILNEFEHIHSIFSEVHMTTASYYLQSYLSPYTNQFEELSIIVQHLSEHNHGALIAIQRNDELNSLIHSGTHVNATLSAPLLESIFYPGSPLHDGAVLLKQNTIVSAGNVLPLSASYKGKQKLGTRHRAAIGLSEKSDALCLVVSEETGRISFSFKGGLYPIHPGGLV</sequence>
<dbReference type="Pfam" id="PF02457">
    <property type="entry name" value="DAC"/>
    <property type="match status" value="1"/>
</dbReference>
<dbReference type="GO" id="GO:0006171">
    <property type="term" value="P:cAMP biosynthetic process"/>
    <property type="evidence" value="ECO:0007669"/>
    <property type="project" value="InterPro"/>
</dbReference>
<evidence type="ECO:0000256" key="4">
    <source>
        <dbReference type="ARBA" id="ARBA00022741"/>
    </source>
</evidence>
<evidence type="ECO:0000256" key="6">
    <source>
        <dbReference type="HAMAP-Rule" id="MF_00838"/>
    </source>
</evidence>
<keyword evidence="3 6" id="KW-0548">Nucleotidyltransferase</keyword>
<reference evidence="8" key="1">
    <citation type="submission" date="2021-04" db="EMBL/GenBank/DDBJ databases">
        <title>Genome seq and assembly of Bacillus sp.</title>
        <authorList>
            <person name="Chhetri G."/>
        </authorList>
    </citation>
    <scope>NUCLEOTIDE SEQUENCE</scope>
    <source>
        <strain evidence="8">RG28</strain>
    </source>
</reference>
<dbReference type="PROSITE" id="PS51794">
    <property type="entry name" value="DAC"/>
    <property type="match status" value="1"/>
</dbReference>